<feature type="region of interest" description="Disordered" evidence="1">
    <location>
        <begin position="436"/>
        <end position="461"/>
    </location>
</feature>
<dbReference type="EMBL" id="CP029210">
    <property type="protein sequence ID" value="AWI54809.1"/>
    <property type="molecule type" value="Genomic_DNA"/>
</dbReference>
<evidence type="ECO:0000313" key="4">
    <source>
        <dbReference type="Proteomes" id="UP000244892"/>
    </source>
</evidence>
<reference evidence="3 4" key="1">
    <citation type="submission" date="2018-05" db="EMBL/GenBank/DDBJ databases">
        <title>complete genome sequence of Aquabacterium olei NBRC 110486.</title>
        <authorList>
            <person name="Tang B."/>
            <person name="Chang J."/>
            <person name="Zhang L."/>
            <person name="Yang H."/>
        </authorList>
    </citation>
    <scope>NUCLEOTIDE SEQUENCE [LARGE SCALE GENOMIC DNA]</scope>
    <source>
        <strain evidence="3 4">NBRC 110486</strain>
    </source>
</reference>
<evidence type="ECO:0000313" key="3">
    <source>
        <dbReference type="EMBL" id="AWI54809.1"/>
    </source>
</evidence>
<dbReference type="OrthoDB" id="9135554at2"/>
<evidence type="ECO:0000256" key="1">
    <source>
        <dbReference type="SAM" id="MobiDB-lite"/>
    </source>
</evidence>
<organism evidence="3 4">
    <name type="scientific">Aquabacterium olei</name>
    <dbReference type="NCBI Taxonomy" id="1296669"/>
    <lineage>
        <taxon>Bacteria</taxon>
        <taxon>Pseudomonadati</taxon>
        <taxon>Pseudomonadota</taxon>
        <taxon>Betaproteobacteria</taxon>
        <taxon>Burkholderiales</taxon>
        <taxon>Aquabacterium</taxon>
    </lineage>
</organism>
<accession>A0A2U8FUR2</accession>
<dbReference type="KEGG" id="aon:DEH84_16330"/>
<name>A0A2U8FUR2_9BURK</name>
<keyword evidence="4" id="KW-1185">Reference proteome</keyword>
<feature type="domain" description="ORC1/DEAH AAA+ ATPase" evidence="2">
    <location>
        <begin position="125"/>
        <end position="267"/>
    </location>
</feature>
<dbReference type="InterPro" id="IPR049945">
    <property type="entry name" value="AAA_22"/>
</dbReference>
<evidence type="ECO:0000259" key="2">
    <source>
        <dbReference type="Pfam" id="PF13401"/>
    </source>
</evidence>
<dbReference type="RefSeq" id="WP_109037853.1">
    <property type="nucleotide sequence ID" value="NZ_CP029210.1"/>
</dbReference>
<dbReference type="Proteomes" id="UP000244892">
    <property type="component" value="Chromosome"/>
</dbReference>
<protein>
    <recommendedName>
        <fullName evidence="2">ORC1/DEAH AAA+ ATPase domain-containing protein</fullName>
    </recommendedName>
</protein>
<dbReference type="AlphaFoldDB" id="A0A2U8FUR2"/>
<dbReference type="Pfam" id="PF13401">
    <property type="entry name" value="AAA_22"/>
    <property type="match status" value="1"/>
</dbReference>
<gene>
    <name evidence="3" type="ORF">DEH84_16330</name>
</gene>
<proteinExistence type="predicted"/>
<sequence>MSTTENPLRKALDRFNRNPLIAALPKRATPVELASKLRFCPITPENLEGIPIHDRFTLLKSYKNTFVPTTQSLSICLSLQQMIFDGYAQRDPTLVESKKFIYSGGQLKGLKLAETEWWPSFASGMVIDGITGVGKSQIIDRFLSLYPETVEHHHNEDCGWRSLKQLCWLKIHMPSDGSRGGFLEGAFRALDQALGTNYSQQYSSRSWSVEKLLVVFLHLLAVHRCGLLVIEEAQEKTLSQSPVSRDFVTFFLRLLNWGTPTLLIGNPLAFGNLRDFSQDVDRFSDGGWHHLLPTLDPASEEWREDWIPGLWSPTLLEHPDAEYTPFSSDPIDQSLAGFVWRRTGGVPRYLARLRAEVQEAALRSGLQRVTPALVDAVYRSSPKMIEIHARIDALALKDWRALERFSDIPSNVFQKLWPPFSTADEEVHHMAPVKATKKEGGSTNRHTARRKPMATKSMPIPPAKLSAAEIKANEFQQDTIERLAKAAGIASK</sequence>
<dbReference type="GO" id="GO:0016887">
    <property type="term" value="F:ATP hydrolysis activity"/>
    <property type="evidence" value="ECO:0007669"/>
    <property type="project" value="InterPro"/>
</dbReference>